<reference evidence="7 8" key="1">
    <citation type="journal article" date="2017" name="PLoS Biol.">
        <title>The sea cucumber genome provides insights into morphological evolution and visceral regeneration.</title>
        <authorList>
            <person name="Zhang X."/>
            <person name="Sun L."/>
            <person name="Yuan J."/>
            <person name="Sun Y."/>
            <person name="Gao Y."/>
            <person name="Zhang L."/>
            <person name="Li S."/>
            <person name="Dai H."/>
            <person name="Hamel J.F."/>
            <person name="Liu C."/>
            <person name="Yu Y."/>
            <person name="Liu S."/>
            <person name="Lin W."/>
            <person name="Guo K."/>
            <person name="Jin S."/>
            <person name="Xu P."/>
            <person name="Storey K.B."/>
            <person name="Huan P."/>
            <person name="Zhang T."/>
            <person name="Zhou Y."/>
            <person name="Zhang J."/>
            <person name="Lin C."/>
            <person name="Li X."/>
            <person name="Xing L."/>
            <person name="Huo D."/>
            <person name="Sun M."/>
            <person name="Wang L."/>
            <person name="Mercier A."/>
            <person name="Li F."/>
            <person name="Yang H."/>
            <person name="Xiang J."/>
        </authorList>
    </citation>
    <scope>NUCLEOTIDE SEQUENCE [LARGE SCALE GENOMIC DNA]</scope>
    <source>
        <strain evidence="7">Shaxun</strain>
        <tissue evidence="7">Muscle</tissue>
    </source>
</reference>
<comment type="pathway">
    <text evidence="1">Protein modification; protein ubiquitination.</text>
</comment>
<gene>
    <name evidence="7" type="ORF">BSL78_12724</name>
</gene>
<accession>A0A2G8KR35</accession>
<evidence type="ECO:0000256" key="1">
    <source>
        <dbReference type="ARBA" id="ARBA00004906"/>
    </source>
</evidence>
<dbReference type="Proteomes" id="UP000230750">
    <property type="component" value="Unassembled WGS sequence"/>
</dbReference>
<dbReference type="AlphaFoldDB" id="A0A2G8KR35"/>
<keyword evidence="3" id="KW-0132">Cell division</keyword>
<keyword evidence="4" id="KW-0498">Mitosis</keyword>
<proteinExistence type="inferred from homology"/>
<organism evidence="7 8">
    <name type="scientific">Stichopus japonicus</name>
    <name type="common">Sea cucumber</name>
    <dbReference type="NCBI Taxonomy" id="307972"/>
    <lineage>
        <taxon>Eukaryota</taxon>
        <taxon>Metazoa</taxon>
        <taxon>Echinodermata</taxon>
        <taxon>Eleutherozoa</taxon>
        <taxon>Echinozoa</taxon>
        <taxon>Holothuroidea</taxon>
        <taxon>Aspidochirotacea</taxon>
        <taxon>Aspidochirotida</taxon>
        <taxon>Stichopodidae</taxon>
        <taxon>Apostichopus</taxon>
    </lineage>
</organism>
<comment type="similarity">
    <text evidence="2">Belongs to the APC15 family.</text>
</comment>
<comment type="caution">
    <text evidence="7">The sequence shown here is derived from an EMBL/GenBank/DDBJ whole genome shotgun (WGS) entry which is preliminary data.</text>
</comment>
<protein>
    <submittedName>
        <fullName evidence="7">Putative anaphase-promoting complex subunit 15 isoform X1</fullName>
    </submittedName>
</protein>
<dbReference type="GO" id="GO:0051301">
    <property type="term" value="P:cell division"/>
    <property type="evidence" value="ECO:0007669"/>
    <property type="project" value="UniProtKB-KW"/>
</dbReference>
<dbReference type="InterPro" id="IPR026182">
    <property type="entry name" value="ANAPC15"/>
</dbReference>
<dbReference type="GO" id="GO:0090266">
    <property type="term" value="P:regulation of mitotic cell cycle spindle assembly checkpoint"/>
    <property type="evidence" value="ECO:0007669"/>
    <property type="project" value="InterPro"/>
</dbReference>
<dbReference type="PANTHER" id="PTHR22526:SF2">
    <property type="entry name" value="ANAPHASE PROMOTING COMPLEX C SUBUNIT 15, PSEUDOGENE-RELATED"/>
    <property type="match status" value="1"/>
</dbReference>
<feature type="compositionally biased region" description="Acidic residues" evidence="6">
    <location>
        <begin position="61"/>
        <end position="91"/>
    </location>
</feature>
<evidence type="ECO:0000256" key="5">
    <source>
        <dbReference type="ARBA" id="ARBA00023306"/>
    </source>
</evidence>
<dbReference type="PANTHER" id="PTHR22526">
    <property type="entry name" value="ANAPHASE PROMOTING COMPLEX C SUBUNIT 15, PSEUDOGENE-RELATED"/>
    <property type="match status" value="1"/>
</dbReference>
<evidence type="ECO:0000256" key="3">
    <source>
        <dbReference type="ARBA" id="ARBA00022618"/>
    </source>
</evidence>
<evidence type="ECO:0000313" key="7">
    <source>
        <dbReference type="EMBL" id="PIK50400.1"/>
    </source>
</evidence>
<keyword evidence="5" id="KW-0131">Cell cycle</keyword>
<dbReference type="STRING" id="307972.A0A2G8KR35"/>
<dbReference type="GO" id="GO:0005680">
    <property type="term" value="C:anaphase-promoting complex"/>
    <property type="evidence" value="ECO:0007669"/>
    <property type="project" value="InterPro"/>
</dbReference>
<feature type="region of interest" description="Disordered" evidence="6">
    <location>
        <begin position="55"/>
        <end position="91"/>
    </location>
</feature>
<keyword evidence="8" id="KW-1185">Reference proteome</keyword>
<dbReference type="Pfam" id="PF15243">
    <property type="entry name" value="ANAPC15"/>
    <property type="match status" value="1"/>
</dbReference>
<evidence type="ECO:0000256" key="2">
    <source>
        <dbReference type="ARBA" id="ARBA00009618"/>
    </source>
</evidence>
<evidence type="ECO:0000313" key="8">
    <source>
        <dbReference type="Proteomes" id="UP000230750"/>
    </source>
</evidence>
<evidence type="ECO:0000256" key="4">
    <source>
        <dbReference type="ARBA" id="ARBA00022776"/>
    </source>
</evidence>
<dbReference type="EMBL" id="MRZV01000420">
    <property type="protein sequence ID" value="PIK50400.1"/>
    <property type="molecule type" value="Genomic_DNA"/>
</dbReference>
<evidence type="ECO:0000256" key="6">
    <source>
        <dbReference type="SAM" id="MobiDB-lite"/>
    </source>
</evidence>
<dbReference type="OrthoDB" id="6362917at2759"/>
<name>A0A2G8KR35_STIJA</name>
<sequence>MTTTFHSLLPRPVEPLWFKMDTPLEDEEELSEEEKNHEAWLQNIRKMGHNFVPIGKTASETYDEEDEEDDDDVDTEGDSEEAEEPEVEDMQEFDLDSHDDDANEVKLLITFLSIPRLQGESGMDKKQNFNISPICFYGACNATKHLLA</sequence>